<dbReference type="EMBL" id="JADMLG010000014">
    <property type="protein sequence ID" value="MBH0780292.1"/>
    <property type="molecule type" value="Genomic_DNA"/>
</dbReference>
<dbReference type="GO" id="GO:0071949">
    <property type="term" value="F:FAD binding"/>
    <property type="evidence" value="ECO:0007669"/>
    <property type="project" value="InterPro"/>
</dbReference>
<dbReference type="Pfam" id="PF01494">
    <property type="entry name" value="FAD_binding_3"/>
    <property type="match status" value="2"/>
</dbReference>
<dbReference type="InterPro" id="IPR036188">
    <property type="entry name" value="FAD/NAD-bd_sf"/>
</dbReference>
<proteinExistence type="predicted"/>
<reference evidence="4" key="1">
    <citation type="submission" date="2020-11" db="EMBL/GenBank/DDBJ databases">
        <title>Nocardia NEAU-351.nov., a novel actinomycete isolated from the cow dung.</title>
        <authorList>
            <person name="Zhang X."/>
        </authorList>
    </citation>
    <scope>NUCLEOTIDE SEQUENCE</scope>
    <source>
        <strain evidence="4">NEAU-351</strain>
    </source>
</reference>
<dbReference type="Gene3D" id="3.50.50.60">
    <property type="entry name" value="FAD/NAD(P)-binding domain"/>
    <property type="match status" value="1"/>
</dbReference>
<keyword evidence="1" id="KW-0560">Oxidoreductase</keyword>
<dbReference type="SUPFAM" id="SSF51905">
    <property type="entry name" value="FAD/NAD(P)-binding domain"/>
    <property type="match status" value="1"/>
</dbReference>
<dbReference type="InterPro" id="IPR002938">
    <property type="entry name" value="FAD-bd"/>
</dbReference>
<dbReference type="PRINTS" id="PR00420">
    <property type="entry name" value="RNGMNOXGNASE"/>
</dbReference>
<dbReference type="AlphaFoldDB" id="A0A931N614"/>
<evidence type="ECO:0000313" key="5">
    <source>
        <dbReference type="Proteomes" id="UP000655751"/>
    </source>
</evidence>
<keyword evidence="5" id="KW-1185">Reference proteome</keyword>
<organism evidence="4 5">
    <name type="scientific">Nocardia bovistercoris</name>
    <dbReference type="NCBI Taxonomy" id="2785916"/>
    <lineage>
        <taxon>Bacteria</taxon>
        <taxon>Bacillati</taxon>
        <taxon>Actinomycetota</taxon>
        <taxon>Actinomycetes</taxon>
        <taxon>Mycobacteriales</taxon>
        <taxon>Nocardiaceae</taxon>
        <taxon>Nocardia</taxon>
    </lineage>
</organism>
<dbReference type="PANTHER" id="PTHR13789:SF309">
    <property type="entry name" value="PUTATIVE (AFU_ORTHOLOGUE AFUA_6G14510)-RELATED"/>
    <property type="match status" value="1"/>
</dbReference>
<sequence length="365" mass="39249">MSGAVIVGGGIGGLATAIALSRRGWDVEVLERSPRLTALGAGLSLWSNALRALDALGVGAQVRARAREEVGAGIRDSRGRRLARSDMAAVRARYGLPIVIHRADLLDILRAALPESAVRTGISVTEVCTDGVVTHSGSRETADLVVGADGIRSVVRRAVCGHIEPVYAGYTAWRTVLTPREPLLDMGESWGRGERFGFTPLPDGRVYAFACANMPPDAEIDGPSELRRRFGHWHNPIPSLLDAIDPAALLRHDIYDLPRLDTYVRGRVALVGDAAHAMTPNLGQGACQALEDAVVLARHADEPDLTDYDRERRPRARMIADRSARIGQVAQLSSPPVVFARDLALRAIPALAQVRGLAPVLDWSC</sequence>
<dbReference type="Proteomes" id="UP000655751">
    <property type="component" value="Unassembled WGS sequence"/>
</dbReference>
<feature type="domain" description="FAD-binding" evidence="3">
    <location>
        <begin position="261"/>
        <end position="323"/>
    </location>
</feature>
<evidence type="ECO:0000256" key="2">
    <source>
        <dbReference type="ARBA" id="ARBA00023033"/>
    </source>
</evidence>
<comment type="caution">
    <text evidence="4">The sequence shown here is derived from an EMBL/GenBank/DDBJ whole genome shotgun (WGS) entry which is preliminary data.</text>
</comment>
<accession>A0A931N614</accession>
<dbReference type="PANTHER" id="PTHR13789">
    <property type="entry name" value="MONOOXYGENASE"/>
    <property type="match status" value="1"/>
</dbReference>
<evidence type="ECO:0000259" key="3">
    <source>
        <dbReference type="Pfam" id="PF01494"/>
    </source>
</evidence>
<feature type="domain" description="FAD-binding" evidence="3">
    <location>
        <begin position="5"/>
        <end position="159"/>
    </location>
</feature>
<keyword evidence="2 4" id="KW-0503">Monooxygenase</keyword>
<dbReference type="RefSeq" id="WP_196152587.1">
    <property type="nucleotide sequence ID" value="NZ_JADMLG010000014.1"/>
</dbReference>
<gene>
    <name evidence="4" type="ORF">IT779_28875</name>
</gene>
<evidence type="ECO:0000313" key="4">
    <source>
        <dbReference type="EMBL" id="MBH0780292.1"/>
    </source>
</evidence>
<protein>
    <submittedName>
        <fullName evidence="4">FAD-dependent monooxygenase</fullName>
    </submittedName>
</protein>
<dbReference type="GO" id="GO:0004497">
    <property type="term" value="F:monooxygenase activity"/>
    <property type="evidence" value="ECO:0007669"/>
    <property type="project" value="UniProtKB-KW"/>
</dbReference>
<dbReference type="InterPro" id="IPR050493">
    <property type="entry name" value="FAD-dep_Monooxygenase_BioMet"/>
</dbReference>
<name>A0A931N614_9NOCA</name>
<evidence type="ECO:0000256" key="1">
    <source>
        <dbReference type="ARBA" id="ARBA00023002"/>
    </source>
</evidence>